<evidence type="ECO:0000256" key="1">
    <source>
        <dbReference type="ARBA" id="ARBA00008183"/>
    </source>
</evidence>
<dbReference type="AlphaFoldDB" id="A0A158SUL4"/>
<dbReference type="InterPro" id="IPR047584">
    <property type="entry name" value="CyaY"/>
</dbReference>
<accession>A0A158SUL4</accession>
<dbReference type="CDD" id="cd00503">
    <property type="entry name" value="Frataxin"/>
    <property type="match status" value="1"/>
</dbReference>
<dbReference type="PANTHER" id="PTHR16821:SF2">
    <property type="entry name" value="FRATAXIN, MITOCHONDRIAL"/>
    <property type="match status" value="1"/>
</dbReference>
<evidence type="ECO:0000256" key="2">
    <source>
        <dbReference type="ARBA" id="ARBA00022723"/>
    </source>
</evidence>
<dbReference type="HAMAP" id="MF_00142">
    <property type="entry name" value="CyaY"/>
    <property type="match status" value="1"/>
</dbReference>
<protein>
    <recommendedName>
        <fullName evidence="4">Iron-sulfur cluster assembly protein CyaY</fullName>
    </recommendedName>
</protein>
<comment type="function">
    <text evidence="4">Involved in iron-sulfur (Fe-S) cluster assembly. May act as a regulator of Fe-S biogenesis.</text>
</comment>
<dbReference type="Pfam" id="PF01491">
    <property type="entry name" value="Frataxin_Cyay"/>
    <property type="match status" value="1"/>
</dbReference>
<dbReference type="GO" id="GO:0016226">
    <property type="term" value="P:iron-sulfur cluster assembly"/>
    <property type="evidence" value="ECO:0007669"/>
    <property type="project" value="UniProtKB-UniRule"/>
</dbReference>
<dbReference type="GO" id="GO:0005829">
    <property type="term" value="C:cytosol"/>
    <property type="evidence" value="ECO:0007669"/>
    <property type="project" value="TreeGrafter"/>
</dbReference>
<dbReference type="Proteomes" id="UP000050700">
    <property type="component" value="Unassembled WGS sequence"/>
</dbReference>
<dbReference type="GO" id="GO:0008199">
    <property type="term" value="F:ferric iron binding"/>
    <property type="evidence" value="ECO:0007669"/>
    <property type="project" value="InterPro"/>
</dbReference>
<reference evidence="5 6" key="1">
    <citation type="submission" date="2014-05" db="EMBL/GenBank/DDBJ databases">
        <title>Methylome analysis of the phasevarions of Haemophilus influenzae.</title>
        <authorList>
            <person name="Atack J.M."/>
            <person name="Fox K.L."/>
            <person name="Power P.M."/>
            <person name="Clark T."/>
            <person name="Jurcisek J."/>
            <person name="Korlach J."/>
            <person name="Bakaletz L.O."/>
            <person name="Jennings M.P."/>
        </authorList>
    </citation>
    <scope>NUCLEOTIDE SEQUENCE [LARGE SCALE GENOMIC DNA]</scope>
    <source>
        <strain evidence="5 6">1209</strain>
    </source>
</reference>
<sequence>MQHSIRFKQEHFMNIAEFHQNIEHVWQKIEEELENQGADVDCETQGSVFTITFDNRTQIVINKQEPLLELWIASKLGGFHFAFKNGDWVSNDGQRFWDCFVEACAAHGENVQF</sequence>
<dbReference type="NCBIfam" id="TIGR03421">
    <property type="entry name" value="FeS_CyaY"/>
    <property type="match status" value="1"/>
</dbReference>
<dbReference type="SMART" id="SM01219">
    <property type="entry name" value="Frataxin_Cyay"/>
    <property type="match status" value="1"/>
</dbReference>
<dbReference type="PROSITE" id="PS50810">
    <property type="entry name" value="FRATAXIN_2"/>
    <property type="match status" value="1"/>
</dbReference>
<dbReference type="FunFam" id="3.30.920.10:FF:000009">
    <property type="entry name" value="Iron-sulfur cluster assembly protein CyaY"/>
    <property type="match status" value="1"/>
</dbReference>
<evidence type="ECO:0000313" key="5">
    <source>
        <dbReference type="EMBL" id="KIS34558.1"/>
    </source>
</evidence>
<dbReference type="PROSITE" id="PS01344">
    <property type="entry name" value="FRATAXIN_1"/>
    <property type="match status" value="1"/>
</dbReference>
<evidence type="ECO:0000256" key="3">
    <source>
        <dbReference type="ARBA" id="ARBA00023004"/>
    </source>
</evidence>
<dbReference type="PANTHER" id="PTHR16821">
    <property type="entry name" value="FRATAXIN"/>
    <property type="match status" value="1"/>
</dbReference>
<dbReference type="EMBL" id="JMQP01000002">
    <property type="protein sequence ID" value="KIS34558.1"/>
    <property type="molecule type" value="Genomic_DNA"/>
</dbReference>
<proteinExistence type="inferred from homology"/>
<dbReference type="InterPro" id="IPR002908">
    <property type="entry name" value="Frataxin/CyaY"/>
</dbReference>
<dbReference type="GO" id="GO:0008198">
    <property type="term" value="F:ferrous iron binding"/>
    <property type="evidence" value="ECO:0007669"/>
    <property type="project" value="TreeGrafter"/>
</dbReference>
<keyword evidence="3 4" id="KW-0408">Iron</keyword>
<dbReference type="SUPFAM" id="SSF55387">
    <property type="entry name" value="Frataxin/Nqo15-like"/>
    <property type="match status" value="1"/>
</dbReference>
<gene>
    <name evidence="4 5" type="primary">cyaY</name>
    <name evidence="5" type="ORF">NTHI1209_00158</name>
</gene>
<comment type="similarity">
    <text evidence="1 4">Belongs to the frataxin family.</text>
</comment>
<keyword evidence="2 4" id="KW-0479">Metal-binding</keyword>
<name>A0A158SUL4_HAEIF</name>
<dbReference type="InterPro" id="IPR036524">
    <property type="entry name" value="Frataxin/CyaY_sf"/>
</dbReference>
<evidence type="ECO:0000313" key="6">
    <source>
        <dbReference type="Proteomes" id="UP000050700"/>
    </source>
</evidence>
<dbReference type="Gene3D" id="3.30.920.10">
    <property type="entry name" value="Frataxin/CyaY"/>
    <property type="match status" value="1"/>
</dbReference>
<evidence type="ECO:0000256" key="4">
    <source>
        <dbReference type="HAMAP-Rule" id="MF_00142"/>
    </source>
</evidence>
<organism evidence="5 6">
    <name type="scientific">Haemophilus influenzae</name>
    <dbReference type="NCBI Taxonomy" id="727"/>
    <lineage>
        <taxon>Bacteria</taxon>
        <taxon>Pseudomonadati</taxon>
        <taxon>Pseudomonadota</taxon>
        <taxon>Gammaproteobacteria</taxon>
        <taxon>Pasteurellales</taxon>
        <taxon>Pasteurellaceae</taxon>
        <taxon>Haemophilus</taxon>
    </lineage>
</organism>
<dbReference type="PATRIC" id="fig|727.582.peg.125"/>
<comment type="caution">
    <text evidence="5">The sequence shown here is derived from an EMBL/GenBank/DDBJ whole genome shotgun (WGS) entry which is preliminary data.</text>
</comment>
<dbReference type="InterPro" id="IPR020895">
    <property type="entry name" value="Frataxin_CS"/>
</dbReference>